<evidence type="ECO:0000256" key="4">
    <source>
        <dbReference type="ARBA" id="ARBA00022833"/>
    </source>
</evidence>
<dbReference type="InterPro" id="IPR011032">
    <property type="entry name" value="GroES-like_sf"/>
</dbReference>
<comment type="cofactor">
    <cofactor evidence="1">
        <name>Zn(2+)</name>
        <dbReference type="ChEBI" id="CHEBI:29105"/>
    </cofactor>
</comment>
<comment type="similarity">
    <text evidence="2">Belongs to the zinc-containing alcohol dehydrogenase family.</text>
</comment>
<dbReference type="CDD" id="cd08255">
    <property type="entry name" value="2-desacetyl-2-hydroxyethyl_bacteriochlorophyllide_like"/>
    <property type="match status" value="1"/>
</dbReference>
<evidence type="ECO:0000313" key="8">
    <source>
        <dbReference type="Proteomes" id="UP001202867"/>
    </source>
</evidence>
<evidence type="ECO:0000256" key="3">
    <source>
        <dbReference type="ARBA" id="ARBA00022723"/>
    </source>
</evidence>
<keyword evidence="4" id="KW-0862">Zinc</keyword>
<dbReference type="Gene3D" id="3.40.50.720">
    <property type="entry name" value="NAD(P)-binding Rossmann-like Domain"/>
    <property type="match status" value="1"/>
</dbReference>
<sequence length="329" mass="34876">MTPASVGRSAKALWCVAPGRYELRSYGLDAPDTDSVIIRALASCVSRGTERLVLAGEVPESEFERMRAPFQRGDFPFPVQYGYQSVGIVEKGPGALEGRMVFCLHPHQDVYRVPASAVTPVPEGIPPSRAMLAANMETALNALWDAGAGPGDRITVVGGGVVGLMVTALAAGLPGADVTLVDVRPGRAEIAAAFGARFALPAQIHDDADIVFHTSASAAGLHTALAAGGFEAKIVELSWYGTAATEVALGGAFHSRRLRLIASQVGAVSPERRPRWPHARRLAKAVSLLADARFERLVTHRVAFEEAPARLPSLLTDEPDALAIQLTYE</sequence>
<keyword evidence="8" id="KW-1185">Reference proteome</keyword>
<accession>A0ABT0DL12</accession>
<name>A0ABT0DL12_9HYPH</name>
<dbReference type="EMBL" id="JALKCG010000002">
    <property type="protein sequence ID" value="MCK0207973.1"/>
    <property type="molecule type" value="Genomic_DNA"/>
</dbReference>
<keyword evidence="3" id="KW-0479">Metal-binding</keyword>
<dbReference type="SUPFAM" id="SSF50129">
    <property type="entry name" value="GroES-like"/>
    <property type="match status" value="1"/>
</dbReference>
<organism evidence="7 8">
    <name type="scientific">Ancylobacter koreensis</name>
    <dbReference type="NCBI Taxonomy" id="266121"/>
    <lineage>
        <taxon>Bacteria</taxon>
        <taxon>Pseudomonadati</taxon>
        <taxon>Pseudomonadota</taxon>
        <taxon>Alphaproteobacteria</taxon>
        <taxon>Hyphomicrobiales</taxon>
        <taxon>Xanthobacteraceae</taxon>
        <taxon>Ancylobacter</taxon>
    </lineage>
</organism>
<evidence type="ECO:0000256" key="1">
    <source>
        <dbReference type="ARBA" id="ARBA00001947"/>
    </source>
</evidence>
<dbReference type="InterPro" id="IPR007698">
    <property type="entry name" value="AlaDH/PNT_NAD(H)-bd"/>
</dbReference>
<dbReference type="RefSeq" id="WP_247199968.1">
    <property type="nucleotide sequence ID" value="NZ_JALKCG010000002.1"/>
</dbReference>
<dbReference type="PANTHER" id="PTHR43350">
    <property type="entry name" value="NAD-DEPENDENT ALCOHOL DEHYDROGENASE"/>
    <property type="match status" value="1"/>
</dbReference>
<evidence type="ECO:0000313" key="7">
    <source>
        <dbReference type="EMBL" id="MCK0207973.1"/>
    </source>
</evidence>
<feature type="domain" description="Alanine dehydrogenase/pyridine nucleotide transhydrogenase NAD(H)-binding" evidence="6">
    <location>
        <begin position="153"/>
        <end position="199"/>
    </location>
</feature>
<gene>
    <name evidence="7" type="ORF">MWN33_07985</name>
</gene>
<evidence type="ECO:0000256" key="2">
    <source>
        <dbReference type="ARBA" id="ARBA00008072"/>
    </source>
</evidence>
<dbReference type="Proteomes" id="UP001202867">
    <property type="component" value="Unassembled WGS sequence"/>
</dbReference>
<dbReference type="Gene3D" id="3.90.180.10">
    <property type="entry name" value="Medium-chain alcohol dehydrogenases, catalytic domain"/>
    <property type="match status" value="1"/>
</dbReference>
<keyword evidence="5" id="KW-0560">Oxidoreductase</keyword>
<dbReference type="Pfam" id="PF01262">
    <property type="entry name" value="AlaDh_PNT_C"/>
    <property type="match status" value="1"/>
</dbReference>
<protein>
    <submittedName>
        <fullName evidence="7">Zinc-binding alcohol dehydrogenase</fullName>
    </submittedName>
</protein>
<dbReference type="SUPFAM" id="SSF51735">
    <property type="entry name" value="NAD(P)-binding Rossmann-fold domains"/>
    <property type="match status" value="1"/>
</dbReference>
<comment type="caution">
    <text evidence="7">The sequence shown here is derived from an EMBL/GenBank/DDBJ whole genome shotgun (WGS) entry which is preliminary data.</text>
</comment>
<reference evidence="8" key="1">
    <citation type="submission" date="2023-07" db="EMBL/GenBank/DDBJ databases">
        <title>Ancylobacter moscoviensis sp. nov., facultatively methylotrophic bacteria from activated sludge and the reclassification of Starkeya novella (Starkey 1934) Kelly et al. 2000 as Ancylobacter novellus comb. nov., Starkeya koreensis Im et al. 2006 as Ancylobacter koreensis comb.nov., Angulomicrobium tetraedrale Vasil'eva et al. 1986 as Ancylobacter tetraedralis comb. nov., Angulomicrobium amanitiforme Fritz et al. 2004 as Ancylobacter amanitiformis comb. nov. and Methylorhabdus multivorans Doronina et al. 1996 as Ancylobacter multivorans comb. nov. and emended description of the genus Ancylobacter.</title>
        <authorList>
            <person name="Doronina N."/>
            <person name="Chemodurova A."/>
            <person name="Grouzdev D."/>
            <person name="Koziaeva V."/>
            <person name="Shi W."/>
            <person name="Wu L."/>
            <person name="Kaparullina E."/>
        </authorList>
    </citation>
    <scope>NUCLEOTIDE SEQUENCE [LARGE SCALE GENOMIC DNA]</scope>
    <source>
        <strain evidence="8">Jip08</strain>
    </source>
</reference>
<evidence type="ECO:0000259" key="6">
    <source>
        <dbReference type="Pfam" id="PF01262"/>
    </source>
</evidence>
<dbReference type="PANTHER" id="PTHR43350:SF19">
    <property type="entry name" value="D-GULOSIDE 3-DEHYDROGENASE"/>
    <property type="match status" value="1"/>
</dbReference>
<proteinExistence type="inferred from homology"/>
<evidence type="ECO:0000256" key="5">
    <source>
        <dbReference type="ARBA" id="ARBA00023002"/>
    </source>
</evidence>
<dbReference type="InterPro" id="IPR036291">
    <property type="entry name" value="NAD(P)-bd_dom_sf"/>
</dbReference>